<keyword evidence="1" id="KW-1133">Transmembrane helix</keyword>
<gene>
    <name evidence="2" type="ORF">PAECIP111894_01962</name>
</gene>
<keyword evidence="3" id="KW-1185">Reference proteome</keyword>
<evidence type="ECO:0000313" key="2">
    <source>
        <dbReference type="EMBL" id="CAH1055810.1"/>
    </source>
</evidence>
<feature type="transmembrane region" description="Helical" evidence="1">
    <location>
        <begin position="20"/>
        <end position="38"/>
    </location>
</feature>
<organism evidence="2 3">
    <name type="scientific">Paenibacillus pseudetheri</name>
    <dbReference type="NCBI Taxonomy" id="2897682"/>
    <lineage>
        <taxon>Bacteria</taxon>
        <taxon>Bacillati</taxon>
        <taxon>Bacillota</taxon>
        <taxon>Bacilli</taxon>
        <taxon>Bacillales</taxon>
        <taxon>Paenibacillaceae</taxon>
        <taxon>Paenibacillus</taxon>
    </lineage>
</organism>
<evidence type="ECO:0000256" key="1">
    <source>
        <dbReference type="SAM" id="Phobius"/>
    </source>
</evidence>
<keyword evidence="1" id="KW-0472">Membrane</keyword>
<evidence type="ECO:0000313" key="3">
    <source>
        <dbReference type="Proteomes" id="UP000838749"/>
    </source>
</evidence>
<dbReference type="EMBL" id="CAKMAB010000008">
    <property type="protein sequence ID" value="CAH1055810.1"/>
    <property type="molecule type" value="Genomic_DNA"/>
</dbReference>
<protein>
    <submittedName>
        <fullName evidence="2">Uncharacterized protein</fullName>
    </submittedName>
</protein>
<name>A0ABM9BAS7_9BACL</name>
<reference evidence="2" key="1">
    <citation type="submission" date="2021-12" db="EMBL/GenBank/DDBJ databases">
        <authorList>
            <person name="Criscuolo A."/>
        </authorList>
    </citation>
    <scope>NUCLEOTIDE SEQUENCE</scope>
    <source>
        <strain evidence="2">CIP111894</strain>
    </source>
</reference>
<dbReference type="Proteomes" id="UP000838749">
    <property type="component" value="Unassembled WGS sequence"/>
</dbReference>
<keyword evidence="1" id="KW-0812">Transmembrane</keyword>
<accession>A0ABM9BAS7</accession>
<sequence length="72" mass="8038">MLGSPVQNDFVVTSISPENSMYLFVFLGVALHITIGQIKTEKKEVAVGYQGGTIRVANLFYVLYKVVKNIMR</sequence>
<proteinExistence type="predicted"/>
<comment type="caution">
    <text evidence="2">The sequence shown here is derived from an EMBL/GenBank/DDBJ whole genome shotgun (WGS) entry which is preliminary data.</text>
</comment>